<dbReference type="EMBL" id="ALPT02000083">
    <property type="protein sequence ID" value="KGA96064.1"/>
    <property type="molecule type" value="Genomic_DNA"/>
</dbReference>
<evidence type="ECO:0000313" key="1">
    <source>
        <dbReference type="EMBL" id="KGA96064.1"/>
    </source>
</evidence>
<evidence type="ECO:0008006" key="3">
    <source>
        <dbReference type="Google" id="ProtNLM"/>
    </source>
</evidence>
<dbReference type="Pfam" id="PF14398">
    <property type="entry name" value="ATPgrasp_YheCD"/>
    <property type="match status" value="1"/>
</dbReference>
<reference evidence="1 2" key="1">
    <citation type="journal article" date="2014" name="Genome Announc.">
        <title>Draft Genome Sequence of Bacillus alcalophilus AV1934, a Classic Alkaliphile Isolated from Human Feces in 1934.</title>
        <authorList>
            <person name="Attie O."/>
            <person name="Jayaprakash A."/>
            <person name="Shah H."/>
            <person name="Paulsen I.T."/>
            <person name="Morino M."/>
            <person name="Takahashi Y."/>
            <person name="Narumi I."/>
            <person name="Sachidanandam R."/>
            <person name="Satoh K."/>
            <person name="Ito M."/>
            <person name="Krulwich T.A."/>
        </authorList>
    </citation>
    <scope>NUCLEOTIDE SEQUENCE [LARGE SCALE GENOMIC DNA]</scope>
    <source>
        <strain evidence="1 2">AV1934</strain>
    </source>
</reference>
<name>A0A094WE81_ALKAL</name>
<sequence>QGTFPYPRSILKKTTLPRKMREHFQTVLGFRVFNSNTFNKWEMHECLFNHYDIKQYLPETTLYKSNKDVFSFLNEHEQIYIKPLSGKKGVGIQRIKKVGEEVLFNDGFHEKKIPINSLADELKQLEPEQFLLQQGLKLKLFEESIVDFRLILMKDYQGKWKDVGLIGRRGIAGKITSNRSGGGQVERGEKTLSEVYRLSHLEVTSIRQQFSELAFKIGEALDKSGVHFGRLGIDVALDDQLKLWLIEINHKSPNDYTAFYAGEEALFYETRLLNMLYCKRLAGF</sequence>
<dbReference type="Proteomes" id="UP000002754">
    <property type="component" value="Unassembled WGS sequence"/>
</dbReference>
<dbReference type="Gene3D" id="3.30.1490.20">
    <property type="entry name" value="ATP-grasp fold, A domain"/>
    <property type="match status" value="1"/>
</dbReference>
<dbReference type="InterPro" id="IPR013815">
    <property type="entry name" value="ATP_grasp_subdomain_1"/>
</dbReference>
<comment type="caution">
    <text evidence="1">The sequence shown here is derived from an EMBL/GenBank/DDBJ whole genome shotgun (WGS) entry which is preliminary data.</text>
</comment>
<feature type="non-terminal residue" evidence="1">
    <location>
        <position position="1"/>
    </location>
</feature>
<proteinExistence type="predicted"/>
<dbReference type="InterPro" id="IPR026838">
    <property type="entry name" value="YheC/D"/>
</dbReference>
<organism evidence="1 2">
    <name type="scientific">Alkalihalobacillus alcalophilus ATCC 27647 = CGMCC 1.3604</name>
    <dbReference type="NCBI Taxonomy" id="1218173"/>
    <lineage>
        <taxon>Bacteria</taxon>
        <taxon>Bacillati</taxon>
        <taxon>Bacillota</taxon>
        <taxon>Bacilli</taxon>
        <taxon>Bacillales</taxon>
        <taxon>Bacillaceae</taxon>
        <taxon>Alkalihalobacillus</taxon>
    </lineage>
</organism>
<keyword evidence="2" id="KW-1185">Reference proteome</keyword>
<dbReference type="GO" id="GO:0005524">
    <property type="term" value="F:ATP binding"/>
    <property type="evidence" value="ECO:0007669"/>
    <property type="project" value="InterPro"/>
</dbReference>
<dbReference type="AlphaFoldDB" id="A0A094WE81"/>
<dbReference type="RefSeq" id="WP_040324170.1">
    <property type="nucleotide sequence ID" value="NZ_ALPT02000083.1"/>
</dbReference>
<dbReference type="eggNOG" id="COG0189">
    <property type="taxonomic scope" value="Bacteria"/>
</dbReference>
<evidence type="ECO:0000313" key="2">
    <source>
        <dbReference type="Proteomes" id="UP000002754"/>
    </source>
</evidence>
<protein>
    <recommendedName>
        <fullName evidence="3">ATP-grasp domain-containing protein</fullName>
    </recommendedName>
</protein>
<accession>A0A094WE81</accession>
<dbReference type="SUPFAM" id="SSF56059">
    <property type="entry name" value="Glutathione synthetase ATP-binding domain-like"/>
    <property type="match status" value="1"/>
</dbReference>
<dbReference type="Gene3D" id="3.30.470.20">
    <property type="entry name" value="ATP-grasp fold, B domain"/>
    <property type="match status" value="1"/>
</dbReference>
<gene>
    <name evidence="1" type="ORF">BALCAV_0218625</name>
</gene>